<evidence type="ECO:0000259" key="8">
    <source>
        <dbReference type="Pfam" id="PF00361"/>
    </source>
</evidence>
<evidence type="ECO:0000313" key="9">
    <source>
        <dbReference type="EMBL" id="VAX30318.1"/>
    </source>
</evidence>
<evidence type="ECO:0000256" key="6">
    <source>
        <dbReference type="ARBA" id="ARBA00023136"/>
    </source>
</evidence>
<dbReference type="InterPro" id="IPR001750">
    <property type="entry name" value="ND/Mrp_TM"/>
</dbReference>
<organism evidence="9">
    <name type="scientific">hydrothermal vent metagenome</name>
    <dbReference type="NCBI Taxonomy" id="652676"/>
    <lineage>
        <taxon>unclassified sequences</taxon>
        <taxon>metagenomes</taxon>
        <taxon>ecological metagenomes</taxon>
    </lineage>
</organism>
<feature type="transmembrane region" description="Helical" evidence="7">
    <location>
        <begin position="28"/>
        <end position="48"/>
    </location>
</feature>
<keyword evidence="6 7" id="KW-0472">Membrane</keyword>
<feature type="transmembrane region" description="Helical" evidence="7">
    <location>
        <begin position="277"/>
        <end position="302"/>
    </location>
</feature>
<evidence type="ECO:0000256" key="2">
    <source>
        <dbReference type="ARBA" id="ARBA00022475"/>
    </source>
</evidence>
<dbReference type="GO" id="GO:0042773">
    <property type="term" value="P:ATP synthesis coupled electron transport"/>
    <property type="evidence" value="ECO:0007669"/>
    <property type="project" value="InterPro"/>
</dbReference>
<feature type="transmembrane region" description="Helical" evidence="7">
    <location>
        <begin position="99"/>
        <end position="121"/>
    </location>
</feature>
<dbReference type="Pfam" id="PF00361">
    <property type="entry name" value="Proton_antipo_M"/>
    <property type="match status" value="1"/>
</dbReference>
<protein>
    <submittedName>
        <fullName evidence="9">NADH-ubiquinone oxidoreductase chain M</fullName>
        <ecNumber evidence="9">1.6.5.3</ecNumber>
    </submittedName>
</protein>
<keyword evidence="5 9" id="KW-0560">Oxidoreductase</keyword>
<feature type="domain" description="NADH:quinone oxidoreductase/Mrp antiporter transmembrane" evidence="8">
    <location>
        <begin position="111"/>
        <end position="381"/>
    </location>
</feature>
<feature type="transmembrane region" description="Helical" evidence="7">
    <location>
        <begin position="211"/>
        <end position="232"/>
    </location>
</feature>
<reference evidence="9" key="1">
    <citation type="submission" date="2018-06" db="EMBL/GenBank/DDBJ databases">
        <authorList>
            <person name="Zhirakovskaya E."/>
        </authorList>
    </citation>
    <scope>NUCLEOTIDE SEQUENCE</scope>
</reference>
<feature type="transmembrane region" description="Helical" evidence="7">
    <location>
        <begin position="239"/>
        <end position="257"/>
    </location>
</feature>
<dbReference type="EC" id="1.6.5.3" evidence="9"/>
<keyword evidence="9" id="KW-0830">Ubiquinone</keyword>
<dbReference type="PANTHER" id="PTHR42682:SF4">
    <property type="entry name" value="NADH-UBIQUINONE_PLASTOQUINONE"/>
    <property type="match status" value="1"/>
</dbReference>
<dbReference type="GO" id="GO:0016491">
    <property type="term" value="F:oxidoreductase activity"/>
    <property type="evidence" value="ECO:0007669"/>
    <property type="project" value="UniProtKB-KW"/>
</dbReference>
<sequence length="511" mass="55608">MIEWVQPSLFFYLGAAILPFLKGKARSALLLSIPVMALFAMLSASQGIHGVVSFAGQELVFGRVDKLSLGFGAVFMVSAFASLVFALHVKDCREHISALLYVGSAVGAIFAGDFFSFFLFWEIASFSSVFLIWLRGEKGSNAAGMRYLLVHITGGLLLFGGIVIHVGSGGGIAFDAMPEMGLGPTLILMGFLINAAVPPLHAWLADAYPEATLTGVIFLSVFTTKTAIYALIRGFPGTPILIVLGAIMAVYGVMYAVNENNCQRVWCYHLISQNGYMVTGIGIGTALGINGAVALAFTNIIYKALLMMGISSVTHMTGGRKQSELGALYKSMPWTFVLFVIGGFAIAGVPPLVGFVSKSIVVSAAAEIGQGWVILMLVFGACGTWLHPLKLIYMVFLGEDRAKDRKIVVTDPPANMLWGMRILASICIFFGLFPGLLYGMFPHPMDYQPYTAGHLVKAFQYMGFTLLVFMLFLKKLTPENYISLDTDYIYRKGSLVFMWLVKRLAFLRHVT</sequence>
<dbReference type="PANTHER" id="PTHR42682">
    <property type="entry name" value="HYDROGENASE-4 COMPONENT F"/>
    <property type="match status" value="1"/>
</dbReference>
<accession>A0A3B1D2T6</accession>
<feature type="transmembrane region" description="Helical" evidence="7">
    <location>
        <begin position="418"/>
        <end position="441"/>
    </location>
</feature>
<gene>
    <name evidence="9" type="ORF">MNBD_NITROSPIRAE01-648</name>
</gene>
<dbReference type="InterPro" id="IPR003918">
    <property type="entry name" value="NADH_UbQ_OxRdtase"/>
</dbReference>
<feature type="transmembrane region" description="Helical" evidence="7">
    <location>
        <begin position="373"/>
        <end position="397"/>
    </location>
</feature>
<keyword evidence="3 7" id="KW-0812">Transmembrane</keyword>
<feature type="transmembrane region" description="Helical" evidence="7">
    <location>
        <begin position="148"/>
        <end position="174"/>
    </location>
</feature>
<dbReference type="InterPro" id="IPR052175">
    <property type="entry name" value="ComplexI-like_HydComp"/>
</dbReference>
<feature type="transmembrane region" description="Helical" evidence="7">
    <location>
        <begin position="68"/>
        <end position="87"/>
    </location>
</feature>
<dbReference type="PRINTS" id="PR01437">
    <property type="entry name" value="NUOXDRDTASE4"/>
</dbReference>
<name>A0A3B1D2T6_9ZZZZ</name>
<dbReference type="NCBIfam" id="NF009310">
    <property type="entry name" value="PRK12668.1"/>
    <property type="match status" value="1"/>
</dbReference>
<feature type="transmembrane region" description="Helical" evidence="7">
    <location>
        <begin position="334"/>
        <end position="353"/>
    </location>
</feature>
<dbReference type="EMBL" id="UOGF01000060">
    <property type="protein sequence ID" value="VAX30318.1"/>
    <property type="molecule type" value="Genomic_DNA"/>
</dbReference>
<evidence type="ECO:0000256" key="1">
    <source>
        <dbReference type="ARBA" id="ARBA00004651"/>
    </source>
</evidence>
<feature type="transmembrane region" description="Helical" evidence="7">
    <location>
        <begin position="453"/>
        <end position="473"/>
    </location>
</feature>
<keyword evidence="4 7" id="KW-1133">Transmembrane helix</keyword>
<comment type="subcellular location">
    <subcellularLocation>
        <location evidence="1">Cell membrane</location>
        <topology evidence="1">Multi-pass membrane protein</topology>
    </subcellularLocation>
</comment>
<dbReference type="GO" id="GO:0005886">
    <property type="term" value="C:plasma membrane"/>
    <property type="evidence" value="ECO:0007669"/>
    <property type="project" value="UniProtKB-SubCell"/>
</dbReference>
<proteinExistence type="predicted"/>
<keyword evidence="2" id="KW-1003">Cell membrane</keyword>
<feature type="transmembrane region" description="Helical" evidence="7">
    <location>
        <begin position="186"/>
        <end position="205"/>
    </location>
</feature>
<dbReference type="AlphaFoldDB" id="A0A3B1D2T6"/>
<feature type="transmembrane region" description="Helical" evidence="7">
    <location>
        <begin position="6"/>
        <end position="21"/>
    </location>
</feature>
<evidence type="ECO:0000256" key="5">
    <source>
        <dbReference type="ARBA" id="ARBA00023002"/>
    </source>
</evidence>
<dbReference type="GO" id="GO:0008137">
    <property type="term" value="F:NADH dehydrogenase (ubiquinone) activity"/>
    <property type="evidence" value="ECO:0007669"/>
    <property type="project" value="InterPro"/>
</dbReference>
<evidence type="ECO:0000256" key="4">
    <source>
        <dbReference type="ARBA" id="ARBA00022989"/>
    </source>
</evidence>
<evidence type="ECO:0000256" key="3">
    <source>
        <dbReference type="ARBA" id="ARBA00022692"/>
    </source>
</evidence>
<evidence type="ECO:0000256" key="7">
    <source>
        <dbReference type="SAM" id="Phobius"/>
    </source>
</evidence>